<evidence type="ECO:0000256" key="2">
    <source>
        <dbReference type="ARBA" id="ARBA00007306"/>
    </source>
</evidence>
<comment type="subcellular location">
    <subcellularLocation>
        <location evidence="1">Nucleus</location>
    </subcellularLocation>
</comment>
<comment type="similarity">
    <text evidence="7">Belongs to the WD repeat CIA1 family.</text>
</comment>
<feature type="domain" description="CAF1B/HIR1 beta-propeller" evidence="9">
    <location>
        <begin position="117"/>
        <end position="280"/>
    </location>
</feature>
<keyword evidence="4" id="KW-0677">Repeat</keyword>
<feature type="repeat" description="WD" evidence="8">
    <location>
        <begin position="128"/>
        <end position="169"/>
    </location>
</feature>
<dbReference type="Pfam" id="PF00400">
    <property type="entry name" value="WD40"/>
    <property type="match status" value="3"/>
</dbReference>
<keyword evidence="5" id="KW-0156">Chromatin regulator</keyword>
<protein>
    <recommendedName>
        <fullName evidence="7">Probable cytosolic iron-sulfur protein assembly protein CIAO1 homolog</fullName>
    </recommendedName>
</protein>
<dbReference type="InterPro" id="IPR015943">
    <property type="entry name" value="WD40/YVTN_repeat-like_dom_sf"/>
</dbReference>
<evidence type="ECO:0000256" key="1">
    <source>
        <dbReference type="ARBA" id="ARBA00004123"/>
    </source>
</evidence>
<feature type="repeat" description="WD" evidence="8">
    <location>
        <begin position="330"/>
        <end position="369"/>
    </location>
</feature>
<dbReference type="SUPFAM" id="SSF50978">
    <property type="entry name" value="WD40 repeat-like"/>
    <property type="match status" value="1"/>
</dbReference>
<dbReference type="InterPro" id="IPR036322">
    <property type="entry name" value="WD40_repeat_dom_sf"/>
</dbReference>
<dbReference type="InterPro" id="IPR001680">
    <property type="entry name" value="WD40_rpt"/>
</dbReference>
<dbReference type="EMBL" id="HBIN01012592">
    <property type="protein sequence ID" value="CAE0439269.1"/>
    <property type="molecule type" value="Transcribed_RNA"/>
</dbReference>
<gene>
    <name evidence="10" type="ORF">ASTO00021_LOCUS9484</name>
</gene>
<name>A0A7S3LQT2_9STRA</name>
<evidence type="ECO:0000313" key="10">
    <source>
        <dbReference type="EMBL" id="CAE0439269.1"/>
    </source>
</evidence>
<dbReference type="InterPro" id="IPR028608">
    <property type="entry name" value="CIAO1/Cia1"/>
</dbReference>
<evidence type="ECO:0000256" key="7">
    <source>
        <dbReference type="HAMAP-Rule" id="MF_03037"/>
    </source>
</evidence>
<evidence type="ECO:0000259" key="9">
    <source>
        <dbReference type="Pfam" id="PF24105"/>
    </source>
</evidence>
<dbReference type="HAMAP" id="MF_03037">
    <property type="entry name" value="ciao1"/>
    <property type="match status" value="1"/>
</dbReference>
<feature type="repeat" description="WD" evidence="8">
    <location>
        <begin position="81"/>
        <end position="112"/>
    </location>
</feature>
<reference evidence="10" key="1">
    <citation type="submission" date="2021-01" db="EMBL/GenBank/DDBJ databases">
        <authorList>
            <person name="Corre E."/>
            <person name="Pelletier E."/>
            <person name="Niang G."/>
            <person name="Scheremetjew M."/>
            <person name="Finn R."/>
            <person name="Kale V."/>
            <person name="Holt S."/>
            <person name="Cochrane G."/>
            <person name="Meng A."/>
            <person name="Brown T."/>
            <person name="Cohen L."/>
        </authorList>
    </citation>
    <scope>NUCLEOTIDE SEQUENCE</scope>
    <source>
        <strain evidence="10">GSBS06</strain>
    </source>
</reference>
<organism evidence="10">
    <name type="scientific">Aplanochytrium stocchinoi</name>
    <dbReference type="NCBI Taxonomy" id="215587"/>
    <lineage>
        <taxon>Eukaryota</taxon>
        <taxon>Sar</taxon>
        <taxon>Stramenopiles</taxon>
        <taxon>Bigyra</taxon>
        <taxon>Labyrinthulomycetes</taxon>
        <taxon>Thraustochytrida</taxon>
        <taxon>Thraustochytriidae</taxon>
        <taxon>Aplanochytrium</taxon>
    </lineage>
</organism>
<accession>A0A7S3LQT2</accession>
<keyword evidence="3 8" id="KW-0853">WD repeat</keyword>
<evidence type="ECO:0000256" key="5">
    <source>
        <dbReference type="ARBA" id="ARBA00022853"/>
    </source>
</evidence>
<dbReference type="CDD" id="cd00200">
    <property type="entry name" value="WD40"/>
    <property type="match status" value="1"/>
</dbReference>
<sequence length="369" mass="41821">MSIVECVNLEGHAERVWHVCWSPCGKILASCGAEKGVRIWTLTEEGREIVNNIENEDDNEKRVTSVKQLERKHWVCACVLDEVQSRTIRSCEFSPNGEYLAAASFDSTTAIWTKQGNSVASWKCLTSLEGHENEVKSVSWSHDGRYLATSSRDKSVWVWGVPEKEINSQNTEYNDKDDDMEEEWDCITVLHGHTQDVKFVCWSPIENVLYSASYDDTIKIWAEEVDDWGCLGTLVGHTNTVWGISFHPSGNMFASCSQDYSIRIWENIKTEIGHTWQNVQVLKGTHDRTVFSVHWAKFGMIATCGADDRICTYTCQRLQSPPVTLFAKKENAHMTDVNCVRWNPVFEGMLASASDDTAIKIWCVTKNAT</sequence>
<feature type="repeat" description="WD" evidence="8">
    <location>
        <begin position="234"/>
        <end position="266"/>
    </location>
</feature>
<dbReference type="GO" id="GO:0016226">
    <property type="term" value="P:iron-sulfur cluster assembly"/>
    <property type="evidence" value="ECO:0007669"/>
    <property type="project" value="UniProtKB-UniRule"/>
</dbReference>
<feature type="repeat" description="WD" evidence="8">
    <location>
        <begin position="190"/>
        <end position="221"/>
    </location>
</feature>
<evidence type="ECO:0000256" key="8">
    <source>
        <dbReference type="PROSITE-ProRule" id="PRU00221"/>
    </source>
</evidence>
<evidence type="ECO:0000256" key="4">
    <source>
        <dbReference type="ARBA" id="ARBA00022737"/>
    </source>
</evidence>
<dbReference type="GO" id="GO:0005634">
    <property type="term" value="C:nucleus"/>
    <property type="evidence" value="ECO:0007669"/>
    <property type="project" value="UniProtKB-SubCell"/>
</dbReference>
<dbReference type="PROSITE" id="PS50082">
    <property type="entry name" value="WD_REPEATS_2"/>
    <property type="match status" value="6"/>
</dbReference>
<evidence type="ECO:0000256" key="6">
    <source>
        <dbReference type="ARBA" id="ARBA00023242"/>
    </source>
</evidence>
<dbReference type="AlphaFoldDB" id="A0A7S3LQT2"/>
<dbReference type="PANTHER" id="PTHR19920">
    <property type="entry name" value="WD40 PROTEIN CIAO1"/>
    <property type="match status" value="1"/>
</dbReference>
<dbReference type="SMART" id="SM00320">
    <property type="entry name" value="WD40"/>
    <property type="match status" value="7"/>
</dbReference>
<dbReference type="Pfam" id="PF24105">
    <property type="entry name" value="Beta-prop_CAF1B_HIR1"/>
    <property type="match status" value="1"/>
</dbReference>
<comment type="function">
    <text evidence="7">Essential component of the cytosolic iron-sulfur (Fe/S) protein assembly machinery. Required for the maturation of extramitochondrial Fe/S proteins.</text>
</comment>
<proteinExistence type="inferred from homology"/>
<dbReference type="GO" id="GO:0097361">
    <property type="term" value="C:cytosolic [4Fe-4S] assembly targeting complex"/>
    <property type="evidence" value="ECO:0007669"/>
    <property type="project" value="InterPro"/>
</dbReference>
<keyword evidence="6" id="KW-0539">Nucleus</keyword>
<dbReference type="Gene3D" id="2.130.10.10">
    <property type="entry name" value="YVTN repeat-like/Quinoprotein amine dehydrogenase"/>
    <property type="match status" value="2"/>
</dbReference>
<feature type="repeat" description="WD" evidence="8">
    <location>
        <begin position="9"/>
        <end position="42"/>
    </location>
</feature>
<dbReference type="PROSITE" id="PS50294">
    <property type="entry name" value="WD_REPEATS_REGION"/>
    <property type="match status" value="5"/>
</dbReference>
<dbReference type="InterPro" id="IPR055410">
    <property type="entry name" value="Beta-prop_CAF1B_HIR1"/>
</dbReference>
<comment type="similarity">
    <text evidence="2">Belongs to the WD repeat HIR1 family.</text>
</comment>
<evidence type="ECO:0000256" key="3">
    <source>
        <dbReference type="ARBA" id="ARBA00022574"/>
    </source>
</evidence>
<dbReference type="GO" id="GO:0006325">
    <property type="term" value="P:chromatin organization"/>
    <property type="evidence" value="ECO:0007669"/>
    <property type="project" value="UniProtKB-KW"/>
</dbReference>
<dbReference type="PANTHER" id="PTHR19920:SF0">
    <property type="entry name" value="CYTOSOLIC IRON-SULFUR PROTEIN ASSEMBLY PROTEIN CIAO1-RELATED"/>
    <property type="match status" value="1"/>
</dbReference>